<evidence type="ECO:0000313" key="1">
    <source>
        <dbReference type="EMBL" id="KAK7056541.1"/>
    </source>
</evidence>
<proteinExistence type="predicted"/>
<gene>
    <name evidence="1" type="ORF">SK128_009945</name>
</gene>
<evidence type="ECO:0000313" key="2">
    <source>
        <dbReference type="Proteomes" id="UP001381693"/>
    </source>
</evidence>
<reference evidence="1 2" key="1">
    <citation type="submission" date="2023-11" db="EMBL/GenBank/DDBJ databases">
        <title>Halocaridina rubra genome assembly.</title>
        <authorList>
            <person name="Smith C."/>
        </authorList>
    </citation>
    <scope>NUCLEOTIDE SEQUENCE [LARGE SCALE GENOMIC DNA]</scope>
    <source>
        <strain evidence="1">EP-1</strain>
        <tissue evidence="1">Whole</tissue>
    </source>
</reference>
<protein>
    <submittedName>
        <fullName evidence="1">Uncharacterized protein</fullName>
    </submittedName>
</protein>
<dbReference type="Proteomes" id="UP001381693">
    <property type="component" value="Unassembled WGS sequence"/>
</dbReference>
<name>A0AAN8ZZK8_HALRR</name>
<dbReference type="AlphaFoldDB" id="A0AAN8ZZK8"/>
<dbReference type="EMBL" id="JAXCGZ010021228">
    <property type="protein sequence ID" value="KAK7056541.1"/>
    <property type="molecule type" value="Genomic_DNA"/>
</dbReference>
<organism evidence="1 2">
    <name type="scientific">Halocaridina rubra</name>
    <name type="common">Hawaiian red shrimp</name>
    <dbReference type="NCBI Taxonomy" id="373956"/>
    <lineage>
        <taxon>Eukaryota</taxon>
        <taxon>Metazoa</taxon>
        <taxon>Ecdysozoa</taxon>
        <taxon>Arthropoda</taxon>
        <taxon>Crustacea</taxon>
        <taxon>Multicrustacea</taxon>
        <taxon>Malacostraca</taxon>
        <taxon>Eumalacostraca</taxon>
        <taxon>Eucarida</taxon>
        <taxon>Decapoda</taxon>
        <taxon>Pleocyemata</taxon>
        <taxon>Caridea</taxon>
        <taxon>Atyoidea</taxon>
        <taxon>Atyidae</taxon>
        <taxon>Halocaridina</taxon>
    </lineage>
</organism>
<sequence length="110" mass="13131">MNRQVVGSRFITFKVRNATRSDRLDTNYQDKVTTARNPQRLQQDRILPGKLIDYREWDGRDHEVYLQQCHKTAQGESPAHLSLHHYSFYRHLLIWWPSQNNALTLRETPV</sequence>
<keyword evidence="2" id="KW-1185">Reference proteome</keyword>
<comment type="caution">
    <text evidence="1">The sequence shown here is derived from an EMBL/GenBank/DDBJ whole genome shotgun (WGS) entry which is preliminary data.</text>
</comment>
<accession>A0AAN8ZZK8</accession>